<feature type="domain" description="SWIM-type" evidence="3">
    <location>
        <begin position="479"/>
        <end position="510"/>
    </location>
</feature>
<protein>
    <recommendedName>
        <fullName evidence="3">SWIM-type domain-containing protein</fullName>
    </recommendedName>
</protein>
<organism evidence="4 5">
    <name type="scientific">Phytophthora sojae (strain P6497)</name>
    <name type="common">Soybean stem and root rot agent</name>
    <name type="synonym">Phytophthora megasperma f. sp. glycines</name>
    <dbReference type="NCBI Taxonomy" id="1094619"/>
    <lineage>
        <taxon>Eukaryota</taxon>
        <taxon>Sar</taxon>
        <taxon>Stramenopiles</taxon>
        <taxon>Oomycota</taxon>
        <taxon>Peronosporomycetes</taxon>
        <taxon>Peronosporales</taxon>
        <taxon>Peronosporaceae</taxon>
        <taxon>Phytophthora</taxon>
    </lineage>
</organism>
<reference evidence="4 5" key="1">
    <citation type="journal article" date="2006" name="Science">
        <title>Phytophthora genome sequences uncover evolutionary origins and mechanisms of pathogenesis.</title>
        <authorList>
            <person name="Tyler B.M."/>
            <person name="Tripathy S."/>
            <person name="Zhang X."/>
            <person name="Dehal P."/>
            <person name="Jiang R.H."/>
            <person name="Aerts A."/>
            <person name="Arredondo F.D."/>
            <person name="Baxter L."/>
            <person name="Bensasson D."/>
            <person name="Beynon J.L."/>
            <person name="Chapman J."/>
            <person name="Damasceno C.M."/>
            <person name="Dorrance A.E."/>
            <person name="Dou D."/>
            <person name="Dickerman A.W."/>
            <person name="Dubchak I.L."/>
            <person name="Garbelotto M."/>
            <person name="Gijzen M."/>
            <person name="Gordon S.G."/>
            <person name="Govers F."/>
            <person name="Grunwald N.J."/>
            <person name="Huang W."/>
            <person name="Ivors K.L."/>
            <person name="Jones R.W."/>
            <person name="Kamoun S."/>
            <person name="Krampis K."/>
            <person name="Lamour K.H."/>
            <person name="Lee M.K."/>
            <person name="McDonald W.H."/>
            <person name="Medina M."/>
            <person name="Meijer H.J."/>
            <person name="Nordberg E.K."/>
            <person name="Maclean D.J."/>
            <person name="Ospina-Giraldo M.D."/>
            <person name="Morris P.F."/>
            <person name="Phuntumart V."/>
            <person name="Putnam N.H."/>
            <person name="Rash S."/>
            <person name="Rose J.K."/>
            <person name="Sakihama Y."/>
            <person name="Salamov A.A."/>
            <person name="Savidor A."/>
            <person name="Scheuring C.F."/>
            <person name="Smith B.M."/>
            <person name="Sobral B.W."/>
            <person name="Terry A."/>
            <person name="Torto-Alalibo T.A."/>
            <person name="Win J."/>
            <person name="Xu Z."/>
            <person name="Zhang H."/>
            <person name="Grigoriev I.V."/>
            <person name="Rokhsar D.S."/>
            <person name="Boore J.L."/>
        </authorList>
    </citation>
    <scope>NUCLEOTIDE SEQUENCE [LARGE SCALE GENOMIC DNA]</scope>
    <source>
        <strain evidence="4 5">P6497</strain>
    </source>
</reference>
<evidence type="ECO:0000256" key="1">
    <source>
        <dbReference type="PROSITE-ProRule" id="PRU00325"/>
    </source>
</evidence>
<dbReference type="PANTHER" id="PTHR33977:SF1">
    <property type="entry name" value="ZINC ION BINDING PROTEIN"/>
    <property type="match status" value="1"/>
</dbReference>
<evidence type="ECO:0000313" key="4">
    <source>
        <dbReference type="EMBL" id="EGZ16280.1"/>
    </source>
</evidence>
<accession>G4ZM73</accession>
<keyword evidence="1" id="KW-0862">Zinc</keyword>
<dbReference type="InterPro" id="IPR007527">
    <property type="entry name" value="Znf_SWIM"/>
</dbReference>
<dbReference type="RefSeq" id="XP_009530029.1">
    <property type="nucleotide sequence ID" value="XM_009531734.1"/>
</dbReference>
<evidence type="ECO:0000256" key="2">
    <source>
        <dbReference type="SAM" id="MobiDB-lite"/>
    </source>
</evidence>
<keyword evidence="1" id="KW-0479">Metal-binding</keyword>
<feature type="region of interest" description="Disordered" evidence="2">
    <location>
        <begin position="533"/>
        <end position="555"/>
    </location>
</feature>
<dbReference type="KEGG" id="psoj:PHYSODRAFT_262339"/>
<dbReference type="PROSITE" id="PS50966">
    <property type="entry name" value="ZF_SWIM"/>
    <property type="match status" value="1"/>
</dbReference>
<sequence>MPRRLPWQTLAIALPRADAEILLDTFKTFKIVKSDLYMCSICAIPTPHAMRAQLLRCACASCAEASPCQPCPWRGRVRTCQELKLVNMDELYAHVTPLRSPPSAPRLTPAMKEVAQDWAAQGLKPLRIWNGLMRRLREMPALASVQRLVHHHVTSRLGGSDLLGAVRLKIRAAGYTGQEDETAAFTFAWRSNSEGKPEREEQYTEVFSVLCRLFQSVTGKTLRVRFAMGDADLAQWNALQAVFGVSQDFCFLLCFFHVAKKVYEKTRGLDGSVAVMVMSHRHELHFTRSEDEYNKMLKKIKEEWSKWTQLSRFKAYLEKAWLNVRVWRWQCFHTPSGFATTNNPCESFNAAIKRDVTLRRKLKVGALVEQLMVLCTSESVRARQFAASTTFSERLCRRARAMTRQGLLYEQQYERTSIAFLLSDAPSEQQSDSMNVVSIPCTRIFDVLDRRSKEDLPASAQLNVETAKMEHRGMPTCGWEVNVAARTCPCRFFMKHGACIHLLYCLNAVGSLDVKGRETLFYRGTNKRKRAAAADEAASQAAGRPRHNGQALSIE</sequence>
<gene>
    <name evidence="4" type="ORF">PHYSODRAFT_262339</name>
</gene>
<dbReference type="OMA" id="RTCPCRF"/>
<dbReference type="EMBL" id="JH159155">
    <property type="protein sequence ID" value="EGZ16280.1"/>
    <property type="molecule type" value="Genomic_DNA"/>
</dbReference>
<evidence type="ECO:0000259" key="3">
    <source>
        <dbReference type="PROSITE" id="PS50966"/>
    </source>
</evidence>
<dbReference type="PANTHER" id="PTHR33977">
    <property type="entry name" value="ZINC ION BINDING PROTEIN"/>
    <property type="match status" value="1"/>
</dbReference>
<dbReference type="InParanoid" id="G4ZM73"/>
<dbReference type="Proteomes" id="UP000002640">
    <property type="component" value="Unassembled WGS sequence"/>
</dbReference>
<name>G4ZM73_PHYSP</name>
<keyword evidence="5" id="KW-1185">Reference proteome</keyword>
<dbReference type="AlphaFoldDB" id="G4ZM73"/>
<dbReference type="GO" id="GO:0008270">
    <property type="term" value="F:zinc ion binding"/>
    <property type="evidence" value="ECO:0007669"/>
    <property type="project" value="UniProtKB-KW"/>
</dbReference>
<dbReference type="GeneID" id="20639368"/>
<keyword evidence="1" id="KW-0863">Zinc-finger</keyword>
<proteinExistence type="predicted"/>
<evidence type="ECO:0000313" key="5">
    <source>
        <dbReference type="Proteomes" id="UP000002640"/>
    </source>
</evidence>